<feature type="non-terminal residue" evidence="5">
    <location>
        <position position="451"/>
    </location>
</feature>
<evidence type="ECO:0000256" key="3">
    <source>
        <dbReference type="SAM" id="MobiDB-lite"/>
    </source>
</evidence>
<dbReference type="Pfam" id="PF00098">
    <property type="entry name" value="zf-CCHC"/>
    <property type="match status" value="1"/>
</dbReference>
<dbReference type="Proteomes" id="UP000717328">
    <property type="component" value="Unassembled WGS sequence"/>
</dbReference>
<gene>
    <name evidence="5" type="ORF">H0H81_005018</name>
</gene>
<dbReference type="SMART" id="SM00343">
    <property type="entry name" value="ZnF_C2HC"/>
    <property type="match status" value="1"/>
</dbReference>
<keyword evidence="6" id="KW-1185">Reference proteome</keyword>
<feature type="region of interest" description="Disordered" evidence="3">
    <location>
        <begin position="1"/>
        <end position="32"/>
    </location>
</feature>
<keyword evidence="1" id="KW-0507">mRNA processing</keyword>
<keyword evidence="2" id="KW-0479">Metal-binding</keyword>
<keyword evidence="2" id="KW-0862">Zinc</keyword>
<evidence type="ECO:0000256" key="2">
    <source>
        <dbReference type="PROSITE-ProRule" id="PRU00047"/>
    </source>
</evidence>
<accession>A0A9P7K2C9</accession>
<dbReference type="InterPro" id="IPR001878">
    <property type="entry name" value="Znf_CCHC"/>
</dbReference>
<dbReference type="GO" id="GO:0006397">
    <property type="term" value="P:mRNA processing"/>
    <property type="evidence" value="ECO:0007669"/>
    <property type="project" value="UniProtKB-KW"/>
</dbReference>
<name>A0A9P7K2C9_9AGAR</name>
<dbReference type="EMBL" id="JABCKI010006982">
    <property type="protein sequence ID" value="KAG5633825.1"/>
    <property type="molecule type" value="Genomic_DNA"/>
</dbReference>
<evidence type="ECO:0000313" key="5">
    <source>
        <dbReference type="EMBL" id="KAG5633825.1"/>
    </source>
</evidence>
<feature type="compositionally biased region" description="Low complexity" evidence="3">
    <location>
        <begin position="270"/>
        <end position="282"/>
    </location>
</feature>
<protein>
    <recommendedName>
        <fullName evidence="4">CCHC-type domain-containing protein</fullName>
    </recommendedName>
</protein>
<dbReference type="GO" id="GO:0008270">
    <property type="term" value="F:zinc ion binding"/>
    <property type="evidence" value="ECO:0007669"/>
    <property type="project" value="UniProtKB-KW"/>
</dbReference>
<sequence>MIPSPQPHKPIEIPRAPAAPHTLESKPADTKPSTLENKAILNVFQQLLRRLEELPPRVPRIHKPECYFCGEAGHQIRECTQVEPSIQSGRCKRNTENRIVLPSGARVPNNFPGKNLCEKLDEYHRRNAINRDDKFVHIEEAHGSYFYETRDTRLHNFCTRKAFVDAHICSRQLTSKETAVRVPTPPVTTSTSSPTQAIDLHQQGSRFYKPYVPAPVSIFQSSNMPWPTPVEAKATPVKLTRASIVLKPFIHPDYVTTPTAAIRPPPDSRPSTPAQPTTLQTPPIYPAYTVGCRTPVPAMPALTPSFLYSPASPSPSDISKPTPFAPSPDHFTVQAPTKPPSFKSAPVSHPPPFFAAPLSAPAASSEEHAATHPRPPASSSTPAPPAPLKRQWCFVRLPSSTSTTDPVASKTTIPAARCTTPPAVSITALVAAPATFAMPKPVPVMSSRPAQ</sequence>
<feature type="compositionally biased region" description="Low complexity" evidence="3">
    <location>
        <begin position="355"/>
        <end position="364"/>
    </location>
</feature>
<comment type="caution">
    <text evidence="5">The sequence shown here is derived from an EMBL/GenBank/DDBJ whole genome shotgun (WGS) entry which is preliminary data.</text>
</comment>
<dbReference type="SUPFAM" id="SSF57756">
    <property type="entry name" value="Retrovirus zinc finger-like domains"/>
    <property type="match status" value="1"/>
</dbReference>
<evidence type="ECO:0000313" key="6">
    <source>
        <dbReference type="Proteomes" id="UP000717328"/>
    </source>
</evidence>
<evidence type="ECO:0000256" key="1">
    <source>
        <dbReference type="ARBA" id="ARBA00022664"/>
    </source>
</evidence>
<feature type="domain" description="CCHC-type" evidence="4">
    <location>
        <begin position="66"/>
        <end position="81"/>
    </location>
</feature>
<reference evidence="5" key="2">
    <citation type="submission" date="2021-10" db="EMBL/GenBank/DDBJ databases">
        <title>Phylogenomics reveals ancestral predisposition of the termite-cultivated fungus Termitomyces towards a domesticated lifestyle.</title>
        <authorList>
            <person name="Auxier B."/>
            <person name="Grum-Grzhimaylo A."/>
            <person name="Cardenas M.E."/>
            <person name="Lodge J.D."/>
            <person name="Laessoe T."/>
            <person name="Pedersen O."/>
            <person name="Smith M.E."/>
            <person name="Kuyper T.W."/>
            <person name="Franco-Molano E.A."/>
            <person name="Baroni T.J."/>
            <person name="Aanen D.K."/>
        </authorList>
    </citation>
    <scope>NUCLEOTIDE SEQUENCE</scope>
    <source>
        <strain evidence="5">D49</strain>
    </source>
</reference>
<feature type="region of interest" description="Disordered" evidence="3">
    <location>
        <begin position="310"/>
        <end position="386"/>
    </location>
</feature>
<keyword evidence="2" id="KW-0863">Zinc-finger</keyword>
<dbReference type="OrthoDB" id="3252634at2759"/>
<reference evidence="5" key="1">
    <citation type="submission" date="2021-02" db="EMBL/GenBank/DDBJ databases">
        <authorList>
            <person name="Nieuwenhuis M."/>
            <person name="Van De Peppel L.J.J."/>
        </authorList>
    </citation>
    <scope>NUCLEOTIDE SEQUENCE</scope>
    <source>
        <strain evidence="5">D49</strain>
    </source>
</reference>
<dbReference type="AlphaFoldDB" id="A0A9P7K2C9"/>
<feature type="region of interest" description="Disordered" evidence="3">
    <location>
        <begin position="256"/>
        <end position="286"/>
    </location>
</feature>
<dbReference type="InterPro" id="IPR036875">
    <property type="entry name" value="Znf_CCHC_sf"/>
</dbReference>
<dbReference type="PROSITE" id="PS50158">
    <property type="entry name" value="ZF_CCHC"/>
    <property type="match status" value="1"/>
</dbReference>
<dbReference type="GO" id="GO:0003676">
    <property type="term" value="F:nucleic acid binding"/>
    <property type="evidence" value="ECO:0007669"/>
    <property type="project" value="InterPro"/>
</dbReference>
<evidence type="ECO:0000259" key="4">
    <source>
        <dbReference type="PROSITE" id="PS50158"/>
    </source>
</evidence>
<organism evidence="5 6">
    <name type="scientific">Sphagnurus paluster</name>
    <dbReference type="NCBI Taxonomy" id="117069"/>
    <lineage>
        <taxon>Eukaryota</taxon>
        <taxon>Fungi</taxon>
        <taxon>Dikarya</taxon>
        <taxon>Basidiomycota</taxon>
        <taxon>Agaricomycotina</taxon>
        <taxon>Agaricomycetes</taxon>
        <taxon>Agaricomycetidae</taxon>
        <taxon>Agaricales</taxon>
        <taxon>Tricholomatineae</taxon>
        <taxon>Lyophyllaceae</taxon>
        <taxon>Sphagnurus</taxon>
    </lineage>
</organism>
<proteinExistence type="predicted"/>